<dbReference type="Proteomes" id="UP000239800">
    <property type="component" value="Unassembled WGS sequence"/>
</dbReference>
<accession>A0A2S7KS31</accession>
<gene>
    <name evidence="4" type="ORF">BST85_11385</name>
</gene>
<organism evidence="4 5">
    <name type="scientific">Aureitalea marina</name>
    <dbReference type="NCBI Taxonomy" id="930804"/>
    <lineage>
        <taxon>Bacteria</taxon>
        <taxon>Pseudomonadati</taxon>
        <taxon>Bacteroidota</taxon>
        <taxon>Flavobacteriia</taxon>
        <taxon>Flavobacteriales</taxon>
        <taxon>Flavobacteriaceae</taxon>
        <taxon>Aureitalea</taxon>
    </lineage>
</organism>
<evidence type="ECO:0000256" key="2">
    <source>
        <dbReference type="SAM" id="SignalP"/>
    </source>
</evidence>
<reference evidence="4 5" key="1">
    <citation type="submission" date="2016-11" db="EMBL/GenBank/DDBJ databases">
        <title>Trade-off between light-utilization and light-protection in marine flavobacteria.</title>
        <authorList>
            <person name="Kumagai Y."/>
        </authorList>
    </citation>
    <scope>NUCLEOTIDE SEQUENCE [LARGE SCALE GENOMIC DNA]</scope>
    <source>
        <strain evidence="4 5">NBRC 107741</strain>
    </source>
</reference>
<evidence type="ECO:0000256" key="1">
    <source>
        <dbReference type="ARBA" id="ARBA00022729"/>
    </source>
</evidence>
<comment type="caution">
    <text evidence="4">The sequence shown here is derived from an EMBL/GenBank/DDBJ whole genome shotgun (WGS) entry which is preliminary data.</text>
</comment>
<dbReference type="RefSeq" id="WP_104813366.1">
    <property type="nucleotide sequence ID" value="NZ_MQUB01000001.1"/>
</dbReference>
<dbReference type="NCBIfam" id="TIGR04183">
    <property type="entry name" value="Por_Secre_tail"/>
    <property type="match status" value="1"/>
</dbReference>
<proteinExistence type="predicted"/>
<evidence type="ECO:0000259" key="3">
    <source>
        <dbReference type="Pfam" id="PF18962"/>
    </source>
</evidence>
<keyword evidence="1 2" id="KW-0732">Signal</keyword>
<keyword evidence="5" id="KW-1185">Reference proteome</keyword>
<dbReference type="AlphaFoldDB" id="A0A2S7KS31"/>
<sequence length="288" mass="31184">MKQFYFLLAGLITVATMNAQVDIELDENAPWEGFMNVFETDCTSFVFNSGWGVGDLQTVVDTKAGTITLQPNYNTYENAINSGDQGEIDFWTDGMGGGNKCMDASTLVPDNSLLGQELTFSGFVESNTLDGAYEVFAFIKVFNADFSAVKTETAELVAGQNFEVVFTDLDGEFDANVQYGFTVIGINANRDNEDALGSVVLSAPALSVEDNNLVQIEAFPNPATSSFNLKANEPIQSVAIFNILGQQVLNETPNRSNVVINVSSLQEGQYLARVATPSGVQTIKLVKR</sequence>
<protein>
    <recommendedName>
        <fullName evidence="3">Secretion system C-terminal sorting domain-containing protein</fullName>
    </recommendedName>
</protein>
<feature type="chain" id="PRO_5015450155" description="Secretion system C-terminal sorting domain-containing protein" evidence="2">
    <location>
        <begin position="20"/>
        <end position="288"/>
    </location>
</feature>
<dbReference type="Pfam" id="PF18962">
    <property type="entry name" value="Por_Secre_tail"/>
    <property type="match status" value="1"/>
</dbReference>
<dbReference type="InterPro" id="IPR026444">
    <property type="entry name" value="Secre_tail"/>
</dbReference>
<name>A0A2S7KS31_9FLAO</name>
<dbReference type="EMBL" id="MQUB01000001">
    <property type="protein sequence ID" value="PQB05426.1"/>
    <property type="molecule type" value="Genomic_DNA"/>
</dbReference>
<feature type="signal peptide" evidence="2">
    <location>
        <begin position="1"/>
        <end position="19"/>
    </location>
</feature>
<dbReference type="OrthoDB" id="5381604at2"/>
<evidence type="ECO:0000313" key="5">
    <source>
        <dbReference type="Proteomes" id="UP000239800"/>
    </source>
</evidence>
<evidence type="ECO:0000313" key="4">
    <source>
        <dbReference type="EMBL" id="PQB05426.1"/>
    </source>
</evidence>
<feature type="domain" description="Secretion system C-terminal sorting" evidence="3">
    <location>
        <begin position="219"/>
        <end position="285"/>
    </location>
</feature>